<dbReference type="OrthoDB" id="9792992at2"/>
<organism evidence="4 5">
    <name type="scientific">Pedobacter duraquae</name>
    <dbReference type="NCBI Taxonomy" id="425511"/>
    <lineage>
        <taxon>Bacteria</taxon>
        <taxon>Pseudomonadati</taxon>
        <taxon>Bacteroidota</taxon>
        <taxon>Sphingobacteriia</taxon>
        <taxon>Sphingobacteriales</taxon>
        <taxon>Sphingobacteriaceae</taxon>
        <taxon>Pedobacter</taxon>
    </lineage>
</organism>
<dbReference type="Proteomes" id="UP000295499">
    <property type="component" value="Unassembled WGS sequence"/>
</dbReference>
<feature type="domain" description="Signal transduction histidine kinase internal region" evidence="3">
    <location>
        <begin position="184"/>
        <end position="259"/>
    </location>
</feature>
<evidence type="ECO:0000259" key="3">
    <source>
        <dbReference type="Pfam" id="PF06580"/>
    </source>
</evidence>
<keyword evidence="2" id="KW-1133">Transmembrane helix</keyword>
<keyword evidence="2" id="KW-0472">Membrane</keyword>
<feature type="transmembrane region" description="Helical" evidence="2">
    <location>
        <begin position="120"/>
        <end position="147"/>
    </location>
</feature>
<dbReference type="GO" id="GO:0000155">
    <property type="term" value="F:phosphorelay sensor kinase activity"/>
    <property type="evidence" value="ECO:0007669"/>
    <property type="project" value="InterPro"/>
</dbReference>
<dbReference type="PANTHER" id="PTHR34220">
    <property type="entry name" value="SENSOR HISTIDINE KINASE YPDA"/>
    <property type="match status" value="1"/>
</dbReference>
<sequence>MLHETDQVIREKKEILGVIAPYRIHLICWSLFISYEIIMVGLINERFNAAPYYLAFYTLNITLFYSFAHKILPFALKNKHYISVLLPLGLLFTFCLYYGVTLFLDALLRASKDEPKAFDLPYIYATVIRSLYRFLLFIGFSTGYYYLVTFLEERERVEEKEKEKLVAEIQKQHIQNELVKSQNALLKAQINPHFLFNTLNFIFTSSRKGAPEAAEAILSLSEIMRFSIDSGNNQTESDILLELEQVNNLIHLHRLRLGSPFFIDLEYSVAELTEVKIIPLIVITLVENIFKHGDLEQPERPGKIQISRDNGILQIVTENYRHNRATISHNIGLQNLRMRLDMAYGERSHFNVITTDSQIFKTVLTIG</sequence>
<evidence type="ECO:0000313" key="4">
    <source>
        <dbReference type="EMBL" id="TDO24713.1"/>
    </source>
</evidence>
<dbReference type="Pfam" id="PF06580">
    <property type="entry name" value="His_kinase"/>
    <property type="match status" value="1"/>
</dbReference>
<dbReference type="InterPro" id="IPR050640">
    <property type="entry name" value="Bact_2-comp_sensor_kinase"/>
</dbReference>
<keyword evidence="5" id="KW-1185">Reference proteome</keyword>
<name>A0A4R6IQW7_9SPHI</name>
<dbReference type="RefSeq" id="WP_133552936.1">
    <property type="nucleotide sequence ID" value="NZ_SNWM01000001.1"/>
</dbReference>
<keyword evidence="4" id="KW-0418">Kinase</keyword>
<protein>
    <submittedName>
        <fullName evidence="4">Histidine kinase</fullName>
    </submittedName>
</protein>
<reference evidence="4 5" key="1">
    <citation type="submission" date="2019-03" db="EMBL/GenBank/DDBJ databases">
        <title>Genomic Encyclopedia of Archaeal and Bacterial Type Strains, Phase II (KMG-II): from individual species to whole genera.</title>
        <authorList>
            <person name="Goeker M."/>
        </authorList>
    </citation>
    <scope>NUCLEOTIDE SEQUENCE [LARGE SCALE GENOMIC DNA]</scope>
    <source>
        <strain evidence="4 5">DSM 19034</strain>
    </source>
</reference>
<feature type="coiled-coil region" evidence="1">
    <location>
        <begin position="148"/>
        <end position="177"/>
    </location>
</feature>
<keyword evidence="1" id="KW-0175">Coiled coil</keyword>
<feature type="transmembrane region" description="Helical" evidence="2">
    <location>
        <begin position="80"/>
        <end position="100"/>
    </location>
</feature>
<keyword evidence="2" id="KW-0812">Transmembrane</keyword>
<gene>
    <name evidence="4" type="ORF">CLV32_1006</name>
</gene>
<evidence type="ECO:0000256" key="1">
    <source>
        <dbReference type="SAM" id="Coils"/>
    </source>
</evidence>
<keyword evidence="4" id="KW-0808">Transferase</keyword>
<evidence type="ECO:0000256" key="2">
    <source>
        <dbReference type="SAM" id="Phobius"/>
    </source>
</evidence>
<dbReference type="AlphaFoldDB" id="A0A4R6IQW7"/>
<dbReference type="GO" id="GO:0016020">
    <property type="term" value="C:membrane"/>
    <property type="evidence" value="ECO:0007669"/>
    <property type="project" value="InterPro"/>
</dbReference>
<feature type="transmembrane region" description="Helical" evidence="2">
    <location>
        <begin position="49"/>
        <end position="68"/>
    </location>
</feature>
<dbReference type="EMBL" id="SNWM01000001">
    <property type="protein sequence ID" value="TDO24713.1"/>
    <property type="molecule type" value="Genomic_DNA"/>
</dbReference>
<accession>A0A4R6IQW7</accession>
<proteinExistence type="predicted"/>
<dbReference type="PANTHER" id="PTHR34220:SF7">
    <property type="entry name" value="SENSOR HISTIDINE KINASE YPDA"/>
    <property type="match status" value="1"/>
</dbReference>
<comment type="caution">
    <text evidence="4">The sequence shown here is derived from an EMBL/GenBank/DDBJ whole genome shotgun (WGS) entry which is preliminary data.</text>
</comment>
<evidence type="ECO:0000313" key="5">
    <source>
        <dbReference type="Proteomes" id="UP000295499"/>
    </source>
</evidence>
<feature type="transmembrane region" description="Helical" evidence="2">
    <location>
        <begin position="20"/>
        <end position="43"/>
    </location>
</feature>
<dbReference type="InterPro" id="IPR010559">
    <property type="entry name" value="Sig_transdc_His_kin_internal"/>
</dbReference>